<keyword evidence="1" id="KW-0732">Signal</keyword>
<dbReference type="Gene3D" id="3.40.33.10">
    <property type="entry name" value="CAP"/>
    <property type="match status" value="1"/>
</dbReference>
<dbReference type="PANTHER" id="PTHR31157:SF1">
    <property type="entry name" value="SCP DOMAIN-CONTAINING PROTEIN"/>
    <property type="match status" value="1"/>
</dbReference>
<evidence type="ECO:0000313" key="3">
    <source>
        <dbReference type="EMBL" id="MDR6218339.1"/>
    </source>
</evidence>
<feature type="chain" id="PRO_5042188589" evidence="1">
    <location>
        <begin position="35"/>
        <end position="462"/>
    </location>
</feature>
<sequence length="462" mass="46761">MTSKSTHPVQSVLLPAFLAVILSACGGTSAPTPAAVPAPTPAVTPAPTAPAEFTFSLPASVTVAAGTAVTVPVTSSADAQYAALNAPGDLTVTATAAGLTFTAAPGATPRTLTLTVQGVSGGATRQQDLTVTISAAAPTEKITVTASTVTLNQTQSAVLTASQPVTWALTGGVGTLTVNSATEALYTAPPTLTADSAVTVRASSQRGSAPAAELTLRLIHAPLTVTIPDSTLSIRAGQTIEVPITVNRGAMNLTAALQPGVSVISASPTSLTLRAATNIISSSARVTLRFTSGDEQTFVTAQLNVTGDKVLPPQYAGLDGAERTEERELRDLINAARTQARTCGAEEFPAAPPLQDSAALRLIGRQHLMDSLTRGYTGHLTPEGVTPQERAWAGGYLAGVVENLHVAGADTSPQGALAAWLASPTHCANLMRTGPAFLGVSMVTAGGRTSWSLLLGAAPLGR</sequence>
<organism evidence="3 4">
    <name type="scientific">Deinococcus soli</name>
    <name type="common">ex Cha et al. 2016</name>
    <dbReference type="NCBI Taxonomy" id="1309411"/>
    <lineage>
        <taxon>Bacteria</taxon>
        <taxon>Thermotogati</taxon>
        <taxon>Deinococcota</taxon>
        <taxon>Deinococci</taxon>
        <taxon>Deinococcales</taxon>
        <taxon>Deinococcaceae</taxon>
        <taxon>Deinococcus</taxon>
    </lineage>
</organism>
<dbReference type="PANTHER" id="PTHR31157">
    <property type="entry name" value="SCP DOMAIN-CONTAINING PROTEIN"/>
    <property type="match status" value="1"/>
</dbReference>
<accession>A0AAE3XCE3</accession>
<dbReference type="InterPro" id="IPR035940">
    <property type="entry name" value="CAP_sf"/>
</dbReference>
<gene>
    <name evidence="3" type="ORF">J2Y00_001902</name>
</gene>
<evidence type="ECO:0000313" key="4">
    <source>
        <dbReference type="Proteomes" id="UP001185331"/>
    </source>
</evidence>
<evidence type="ECO:0000256" key="1">
    <source>
        <dbReference type="SAM" id="SignalP"/>
    </source>
</evidence>
<dbReference type="CDD" id="cd05379">
    <property type="entry name" value="CAP_bacterial"/>
    <property type="match status" value="1"/>
</dbReference>
<dbReference type="Proteomes" id="UP001185331">
    <property type="component" value="Unassembled WGS sequence"/>
</dbReference>
<feature type="signal peptide" evidence="1">
    <location>
        <begin position="1"/>
        <end position="34"/>
    </location>
</feature>
<dbReference type="InterPro" id="IPR014044">
    <property type="entry name" value="CAP_dom"/>
</dbReference>
<dbReference type="PROSITE" id="PS51257">
    <property type="entry name" value="PROKAR_LIPOPROTEIN"/>
    <property type="match status" value="1"/>
</dbReference>
<dbReference type="SUPFAM" id="SSF55797">
    <property type="entry name" value="PR-1-like"/>
    <property type="match status" value="1"/>
</dbReference>
<evidence type="ECO:0000259" key="2">
    <source>
        <dbReference type="Pfam" id="PF00188"/>
    </source>
</evidence>
<dbReference type="AlphaFoldDB" id="A0AAE3XCE3"/>
<name>A0AAE3XCE3_9DEIO</name>
<comment type="caution">
    <text evidence="3">The sequence shown here is derived from an EMBL/GenBank/DDBJ whole genome shotgun (WGS) entry which is preliminary data.</text>
</comment>
<proteinExistence type="predicted"/>
<protein>
    <submittedName>
        <fullName evidence="3">Uncharacterized protein YkwD</fullName>
    </submittedName>
</protein>
<dbReference type="EMBL" id="JAVDQK010000004">
    <property type="protein sequence ID" value="MDR6218339.1"/>
    <property type="molecule type" value="Genomic_DNA"/>
</dbReference>
<dbReference type="Pfam" id="PF00188">
    <property type="entry name" value="CAP"/>
    <property type="match status" value="1"/>
</dbReference>
<reference evidence="3" key="1">
    <citation type="submission" date="2023-07" db="EMBL/GenBank/DDBJ databases">
        <title>Sorghum-associated microbial communities from plants grown in Nebraska, USA.</title>
        <authorList>
            <person name="Schachtman D."/>
        </authorList>
    </citation>
    <scope>NUCLEOTIDE SEQUENCE</scope>
    <source>
        <strain evidence="3">BE330</strain>
    </source>
</reference>
<feature type="domain" description="SCP" evidence="2">
    <location>
        <begin position="350"/>
        <end position="451"/>
    </location>
</feature>
<dbReference type="RefSeq" id="WP_309854736.1">
    <property type="nucleotide sequence ID" value="NZ_JAVDQJ010000005.1"/>
</dbReference>